<evidence type="ECO:0000313" key="3">
    <source>
        <dbReference type="Proteomes" id="UP000655225"/>
    </source>
</evidence>
<dbReference type="InterPro" id="IPR016024">
    <property type="entry name" value="ARM-type_fold"/>
</dbReference>
<dbReference type="AlphaFoldDB" id="A0A834ZLU6"/>
<comment type="caution">
    <text evidence="2">The sequence shown here is derived from an EMBL/GenBank/DDBJ whole genome shotgun (WGS) entry which is preliminary data.</text>
</comment>
<dbReference type="OrthoDB" id="17907at2759"/>
<dbReference type="InterPro" id="IPR011989">
    <property type="entry name" value="ARM-like"/>
</dbReference>
<evidence type="ECO:0000313" key="2">
    <source>
        <dbReference type="EMBL" id="KAF8409809.1"/>
    </source>
</evidence>
<organism evidence="2 3">
    <name type="scientific">Tetracentron sinense</name>
    <name type="common">Spur-leaf</name>
    <dbReference type="NCBI Taxonomy" id="13715"/>
    <lineage>
        <taxon>Eukaryota</taxon>
        <taxon>Viridiplantae</taxon>
        <taxon>Streptophyta</taxon>
        <taxon>Embryophyta</taxon>
        <taxon>Tracheophyta</taxon>
        <taxon>Spermatophyta</taxon>
        <taxon>Magnoliopsida</taxon>
        <taxon>Trochodendrales</taxon>
        <taxon>Trochodendraceae</taxon>
        <taxon>Tetracentron</taxon>
    </lineage>
</organism>
<name>A0A834ZLU6_TETSI</name>
<protein>
    <recommendedName>
        <fullName evidence="1">Proteasome activator complex subunit 4 C-terminal domain-containing protein</fullName>
    </recommendedName>
</protein>
<evidence type="ECO:0000259" key="1">
    <source>
        <dbReference type="Pfam" id="PF11919"/>
    </source>
</evidence>
<dbReference type="GO" id="GO:0005634">
    <property type="term" value="C:nucleus"/>
    <property type="evidence" value="ECO:0007669"/>
    <property type="project" value="TreeGrafter"/>
</dbReference>
<dbReference type="GO" id="GO:0005829">
    <property type="term" value="C:cytosol"/>
    <property type="evidence" value="ECO:0007669"/>
    <property type="project" value="TreeGrafter"/>
</dbReference>
<accession>A0A834ZLU6</accession>
<dbReference type="InterPro" id="IPR021843">
    <property type="entry name" value="PSME4_C"/>
</dbReference>
<dbReference type="InterPro" id="IPR035309">
    <property type="entry name" value="PSME4"/>
</dbReference>
<dbReference type="SUPFAM" id="SSF48371">
    <property type="entry name" value="ARM repeat"/>
    <property type="match status" value="1"/>
</dbReference>
<dbReference type="Pfam" id="PF11919">
    <property type="entry name" value="PSME4_C"/>
    <property type="match status" value="1"/>
</dbReference>
<feature type="domain" description="Proteasome activator complex subunit 4 C-terminal" evidence="1">
    <location>
        <begin position="352"/>
        <end position="437"/>
    </location>
</feature>
<dbReference type="GO" id="GO:0070628">
    <property type="term" value="F:proteasome binding"/>
    <property type="evidence" value="ECO:0007669"/>
    <property type="project" value="InterPro"/>
</dbReference>
<dbReference type="PANTHER" id="PTHR32170:SF3">
    <property type="entry name" value="PROTEASOME ACTIVATOR COMPLEX SUBUNIT 4"/>
    <property type="match status" value="1"/>
</dbReference>
<dbReference type="PANTHER" id="PTHR32170">
    <property type="entry name" value="PROTEASOME ACTIVATOR COMPLEX SUBUNIT 4"/>
    <property type="match status" value="1"/>
</dbReference>
<gene>
    <name evidence="2" type="ORF">HHK36_005888</name>
</gene>
<dbReference type="OMA" id="TTDITHD"/>
<dbReference type="GO" id="GO:0010499">
    <property type="term" value="P:proteasomal ubiquitin-independent protein catabolic process"/>
    <property type="evidence" value="ECO:0007669"/>
    <property type="project" value="TreeGrafter"/>
</dbReference>
<sequence>MEGVSRYLGISIKGHEEEAKVLFQKSERSGVQMEANVVAKKSVGRKGFATMERRRLENGVNYDRGVREAIGVALSVLCSNIRLYASFAHDHLDGGKTNVDDPLKVGSWDRLLTERASELVMNIQNASQSDNLEGPVDISRENGFSNGESKDDVKWMETMFHFIISSLKSGRSSCLLDIIVGVLYPVISLQILNLLLRILRVLYMDIAASSYTYETSNKDLSRLAKGAFGLLKWRIFPEPHLQKVVSVILSSANDSNWRTRSATMTYLRTFMYRHIFILSSVEKQKIWKSIEKLLIDNQVEVREHAAAVLAGLMKGGDEDFTKDFRDRAYTEALMIQKKRKQRNLKSGQSVASIHGAILALTASILSVPYDMPSWLPDHVTLLARFVGEPSPVGSTVMKAVAEFRRTHADTWNVQKDSFSEEQLEVLADTSSSSSYFA</sequence>
<keyword evidence="3" id="KW-1185">Reference proteome</keyword>
<reference evidence="2 3" key="1">
    <citation type="submission" date="2020-04" db="EMBL/GenBank/DDBJ databases">
        <title>Plant Genome Project.</title>
        <authorList>
            <person name="Zhang R.-G."/>
        </authorList>
    </citation>
    <scope>NUCLEOTIDE SEQUENCE [LARGE SCALE GENOMIC DNA]</scope>
    <source>
        <strain evidence="2">YNK0</strain>
        <tissue evidence="2">Leaf</tissue>
    </source>
</reference>
<dbReference type="Proteomes" id="UP000655225">
    <property type="component" value="Unassembled WGS sequence"/>
</dbReference>
<proteinExistence type="predicted"/>
<dbReference type="Gene3D" id="1.25.10.10">
    <property type="entry name" value="Leucine-rich Repeat Variant"/>
    <property type="match status" value="1"/>
</dbReference>
<dbReference type="GO" id="GO:0016504">
    <property type="term" value="F:peptidase activator activity"/>
    <property type="evidence" value="ECO:0007669"/>
    <property type="project" value="InterPro"/>
</dbReference>
<dbReference type="EMBL" id="JABCRI010000003">
    <property type="protein sequence ID" value="KAF8409809.1"/>
    <property type="molecule type" value="Genomic_DNA"/>
</dbReference>